<dbReference type="Proteomes" id="UP000231658">
    <property type="component" value="Unassembled WGS sequence"/>
</dbReference>
<dbReference type="STRING" id="1867952.MTBPR1_10012"/>
<dbReference type="NCBIfam" id="NF038262">
    <property type="entry name" value="SiaB_fam_kinase"/>
    <property type="match status" value="1"/>
</dbReference>
<dbReference type="OrthoDB" id="5365713at2"/>
<proteinExistence type="predicted"/>
<protein>
    <submittedName>
        <fullName evidence="1">Uncharacterized protein</fullName>
    </submittedName>
</protein>
<dbReference type="AlphaFoldDB" id="A0A1C3RBX7"/>
<organism evidence="1 2">
    <name type="scientific">Candidatus Terasakiella magnetica</name>
    <dbReference type="NCBI Taxonomy" id="1867952"/>
    <lineage>
        <taxon>Bacteria</taxon>
        <taxon>Pseudomonadati</taxon>
        <taxon>Pseudomonadota</taxon>
        <taxon>Alphaproteobacteria</taxon>
        <taxon>Rhodospirillales</taxon>
        <taxon>Terasakiellaceae</taxon>
        <taxon>Terasakiella</taxon>
    </lineage>
</organism>
<dbReference type="EMBL" id="FLYE01000001">
    <property type="protein sequence ID" value="SCA54765.1"/>
    <property type="molecule type" value="Genomic_DNA"/>
</dbReference>
<dbReference type="InterPro" id="IPR046239">
    <property type="entry name" value="DUF6272"/>
</dbReference>
<name>A0A1C3RBX7_9PROT</name>
<reference evidence="1 2" key="1">
    <citation type="submission" date="2016-07" db="EMBL/GenBank/DDBJ databases">
        <authorList>
            <person name="Lefevre C.T."/>
        </authorList>
    </citation>
    <scope>NUCLEOTIDE SEQUENCE [LARGE SCALE GENOMIC DNA]</scope>
    <source>
        <strain evidence="1">PR1</strain>
    </source>
</reference>
<accession>A0A1C3RBX7</accession>
<evidence type="ECO:0000313" key="1">
    <source>
        <dbReference type="EMBL" id="SCA54765.1"/>
    </source>
</evidence>
<evidence type="ECO:0000313" key="2">
    <source>
        <dbReference type="Proteomes" id="UP000231658"/>
    </source>
</evidence>
<keyword evidence="2" id="KW-1185">Reference proteome</keyword>
<sequence length="184" mass="20832">MLANEMYEFRNLLAEKGIIFCYSGYMTEDVLSGIGQAIRMKLELEEADKKVARSVFSLFVEQVQNVIRYSAEKEEFMSGDVQKELRFGVLSVGYADGSFFVSCSNLIEDKDVRRLGNNLKHIQELDAPGLKKLYKETLRGDTPDGSKGAGVGFIDIARRAQKGFEFDFMPVDNDRSYFSIKAYV</sequence>
<gene>
    <name evidence="1" type="ORF">MTBPR1_10012</name>
</gene>
<dbReference type="Pfam" id="PF19788">
    <property type="entry name" value="DUF6272"/>
    <property type="match status" value="1"/>
</dbReference>
<dbReference type="RefSeq" id="WP_069185515.1">
    <property type="nucleotide sequence ID" value="NZ_FLYE01000001.1"/>
</dbReference>